<keyword evidence="3 13" id="KW-0812">Transmembrane</keyword>
<dbReference type="GO" id="GO:0004888">
    <property type="term" value="F:transmembrane signaling receptor activity"/>
    <property type="evidence" value="ECO:0007669"/>
    <property type="project" value="TreeGrafter"/>
</dbReference>
<keyword evidence="10" id="KW-0393">Immunoglobulin domain</keyword>
<keyword evidence="8" id="KW-1015">Disulfide bond</keyword>
<evidence type="ECO:0000313" key="17">
    <source>
        <dbReference type="RefSeq" id="XP_021032258.1"/>
    </source>
</evidence>
<dbReference type="SMART" id="SM00409">
    <property type="entry name" value="IG"/>
    <property type="match status" value="1"/>
</dbReference>
<dbReference type="FunFam" id="2.60.40.10:FF:000370">
    <property type="entry name" value="CMRF35-like molecule 1"/>
    <property type="match status" value="1"/>
</dbReference>
<evidence type="ECO:0000256" key="3">
    <source>
        <dbReference type="ARBA" id="ARBA00022692"/>
    </source>
</evidence>
<dbReference type="GO" id="GO:0005886">
    <property type="term" value="C:plasma membrane"/>
    <property type="evidence" value="ECO:0007669"/>
    <property type="project" value="UniProtKB-SubCell"/>
</dbReference>
<feature type="transmembrane region" description="Helical" evidence="13">
    <location>
        <begin position="197"/>
        <end position="218"/>
    </location>
</feature>
<keyword evidence="4 14" id="KW-0732">Signal</keyword>
<organism evidence="16 17">
    <name type="scientific">Mus caroli</name>
    <name type="common">Ryukyu mouse</name>
    <name type="synonym">Ricefield mouse</name>
    <dbReference type="NCBI Taxonomy" id="10089"/>
    <lineage>
        <taxon>Eukaryota</taxon>
        <taxon>Metazoa</taxon>
        <taxon>Chordata</taxon>
        <taxon>Craniata</taxon>
        <taxon>Vertebrata</taxon>
        <taxon>Euteleostomi</taxon>
        <taxon>Mammalia</taxon>
        <taxon>Eutheria</taxon>
        <taxon>Euarchontoglires</taxon>
        <taxon>Glires</taxon>
        <taxon>Rodentia</taxon>
        <taxon>Myomorpha</taxon>
        <taxon>Muroidea</taxon>
        <taxon>Muridae</taxon>
        <taxon>Murinae</taxon>
        <taxon>Mus</taxon>
        <taxon>Mus</taxon>
    </lineage>
</organism>
<evidence type="ECO:0000256" key="2">
    <source>
        <dbReference type="ARBA" id="ARBA00022475"/>
    </source>
</evidence>
<feature type="region of interest" description="Disordered" evidence="12">
    <location>
        <begin position="251"/>
        <end position="274"/>
    </location>
</feature>
<evidence type="ECO:0000256" key="11">
    <source>
        <dbReference type="ARBA" id="ARBA00043958"/>
    </source>
</evidence>
<dbReference type="CDD" id="cd05716">
    <property type="entry name" value="IgV_pIgR_like"/>
    <property type="match status" value="1"/>
</dbReference>
<dbReference type="InterPro" id="IPR003599">
    <property type="entry name" value="Ig_sub"/>
</dbReference>
<feature type="compositionally biased region" description="Low complexity" evidence="12">
    <location>
        <begin position="255"/>
        <end position="269"/>
    </location>
</feature>
<dbReference type="AlphaFoldDB" id="A0A6P5QTX0"/>
<feature type="signal peptide" evidence="14">
    <location>
        <begin position="1"/>
        <end position="19"/>
    </location>
</feature>
<dbReference type="Proteomes" id="UP000515126">
    <property type="component" value="Chromosome 11"/>
</dbReference>
<keyword evidence="5" id="KW-0391">Immunity</keyword>
<dbReference type="PANTHER" id="PTHR11860:SF101">
    <property type="entry name" value="CMRF35-LIKE MOLECULE 1"/>
    <property type="match status" value="1"/>
</dbReference>
<dbReference type="InterPro" id="IPR036179">
    <property type="entry name" value="Ig-like_dom_sf"/>
</dbReference>
<dbReference type="GO" id="GO:0002376">
    <property type="term" value="P:immune system process"/>
    <property type="evidence" value="ECO:0007669"/>
    <property type="project" value="UniProtKB-KW"/>
</dbReference>
<comment type="similarity">
    <text evidence="11">Belongs to the CD300 family.</text>
</comment>
<dbReference type="CTD" id="146722"/>
<dbReference type="InterPro" id="IPR013106">
    <property type="entry name" value="Ig_V-set"/>
</dbReference>
<reference evidence="17" key="1">
    <citation type="submission" date="2025-08" db="UniProtKB">
        <authorList>
            <consortium name="RefSeq"/>
        </authorList>
    </citation>
    <scope>IDENTIFICATION</scope>
</reference>
<dbReference type="RefSeq" id="XP_021032258.1">
    <property type="nucleotide sequence ID" value="XM_021176599.2"/>
</dbReference>
<dbReference type="InterPro" id="IPR013783">
    <property type="entry name" value="Ig-like_fold"/>
</dbReference>
<evidence type="ECO:0000256" key="10">
    <source>
        <dbReference type="ARBA" id="ARBA00023319"/>
    </source>
</evidence>
<evidence type="ECO:0000256" key="13">
    <source>
        <dbReference type="SAM" id="Phobius"/>
    </source>
</evidence>
<sequence>MHLSLLVPFLFWISGCCTAQDPVTGPAEVSGQEQGSLTVQCRYTSGWKDYKKYWCRGVPQRSCDILVETDTSEQLVKKNRVSIRDNQRDFIFTVTMKDLRMSDAGIYWCGITKNGFDPMFKVTVNIDPVPTMPPITSTTTIFTVTTTVKETSMFPTLTSYYSDNGHGGGDSGSGDDGGGDSGGGKGGVGDGFLDLRVLLPVISAVLLLLLLVALLFAWRMVRRQKKAAGPPSEQAQSLEGDLCYANLSLKQPRTSPGSSWKKGSSMSSSGKDHQEEVEYVTMAPFPREEVSYAALTLASLGQEPTYGNTGCPITHVPRAGLEEEATAYSSIRRPLPAATP</sequence>
<feature type="domain" description="Immunoglobulin" evidence="15">
    <location>
        <begin position="26"/>
        <end position="125"/>
    </location>
</feature>
<evidence type="ECO:0000256" key="6">
    <source>
        <dbReference type="ARBA" id="ARBA00022989"/>
    </source>
</evidence>
<accession>A0A6P5QTX0</accession>
<gene>
    <name evidence="17" type="primary">Cd300lf</name>
</gene>
<comment type="subcellular location">
    <subcellularLocation>
        <location evidence="1">Cell membrane</location>
        <topology evidence="1">Single-pass type I membrane protein</topology>
    </subcellularLocation>
</comment>
<dbReference type="SUPFAM" id="SSF48726">
    <property type="entry name" value="Immunoglobulin"/>
    <property type="match status" value="1"/>
</dbReference>
<evidence type="ECO:0000259" key="15">
    <source>
        <dbReference type="SMART" id="SM00409"/>
    </source>
</evidence>
<keyword evidence="9" id="KW-0675">Receptor</keyword>
<keyword evidence="7 13" id="KW-0472">Membrane</keyword>
<name>A0A6P5QTX0_MUSCR</name>
<evidence type="ECO:0000256" key="7">
    <source>
        <dbReference type="ARBA" id="ARBA00023136"/>
    </source>
</evidence>
<evidence type="ECO:0000256" key="8">
    <source>
        <dbReference type="ARBA" id="ARBA00023157"/>
    </source>
</evidence>
<evidence type="ECO:0000256" key="4">
    <source>
        <dbReference type="ARBA" id="ARBA00022729"/>
    </source>
</evidence>
<dbReference type="InterPro" id="IPR050671">
    <property type="entry name" value="CD300_family_receptors"/>
</dbReference>
<keyword evidence="6 13" id="KW-1133">Transmembrane helix</keyword>
<evidence type="ECO:0000256" key="1">
    <source>
        <dbReference type="ARBA" id="ARBA00004251"/>
    </source>
</evidence>
<evidence type="ECO:0000256" key="9">
    <source>
        <dbReference type="ARBA" id="ARBA00023170"/>
    </source>
</evidence>
<dbReference type="PANTHER" id="PTHR11860">
    <property type="entry name" value="POLYMERIC-IMMUNOGLOBULIN RECEPTOR"/>
    <property type="match status" value="1"/>
</dbReference>
<keyword evidence="16" id="KW-1185">Reference proteome</keyword>
<protein>
    <submittedName>
        <fullName evidence="17">CMRF35-like molecule 1 isoform X1</fullName>
    </submittedName>
</protein>
<proteinExistence type="inferred from homology"/>
<dbReference type="Gene3D" id="2.60.40.10">
    <property type="entry name" value="Immunoglobulins"/>
    <property type="match status" value="1"/>
</dbReference>
<evidence type="ECO:0000256" key="5">
    <source>
        <dbReference type="ARBA" id="ARBA00022859"/>
    </source>
</evidence>
<evidence type="ECO:0000256" key="12">
    <source>
        <dbReference type="SAM" id="MobiDB-lite"/>
    </source>
</evidence>
<dbReference type="GeneID" id="110304913"/>
<evidence type="ECO:0000256" key="14">
    <source>
        <dbReference type="SAM" id="SignalP"/>
    </source>
</evidence>
<dbReference type="Pfam" id="PF07686">
    <property type="entry name" value="V-set"/>
    <property type="match status" value="1"/>
</dbReference>
<keyword evidence="2" id="KW-1003">Cell membrane</keyword>
<feature type="chain" id="PRO_5027745479" evidence="14">
    <location>
        <begin position="20"/>
        <end position="340"/>
    </location>
</feature>
<dbReference type="Pfam" id="PF15330">
    <property type="entry name" value="SIT"/>
    <property type="match status" value="1"/>
</dbReference>
<evidence type="ECO:0000313" key="16">
    <source>
        <dbReference type="Proteomes" id="UP000515126"/>
    </source>
</evidence>
<dbReference type="KEGG" id="mcal:110304913"/>